<name>A0A0W0FRN6_MONRR</name>
<accession>A0A0W0FRN6</accession>
<dbReference type="AlphaFoldDB" id="A0A0W0FRN6"/>
<organism evidence="1 2">
    <name type="scientific">Moniliophthora roreri</name>
    <name type="common">Frosty pod rot fungus</name>
    <name type="synonym">Monilia roreri</name>
    <dbReference type="NCBI Taxonomy" id="221103"/>
    <lineage>
        <taxon>Eukaryota</taxon>
        <taxon>Fungi</taxon>
        <taxon>Dikarya</taxon>
        <taxon>Basidiomycota</taxon>
        <taxon>Agaricomycotina</taxon>
        <taxon>Agaricomycetes</taxon>
        <taxon>Agaricomycetidae</taxon>
        <taxon>Agaricales</taxon>
        <taxon>Marasmiineae</taxon>
        <taxon>Marasmiaceae</taxon>
        <taxon>Moniliophthora</taxon>
    </lineage>
</organism>
<dbReference type="EMBL" id="LATX01001714">
    <property type="protein sequence ID" value="KTB38979.1"/>
    <property type="molecule type" value="Genomic_DNA"/>
</dbReference>
<dbReference type="Proteomes" id="UP000054988">
    <property type="component" value="Unassembled WGS sequence"/>
</dbReference>
<sequence>MEEWKTKLYDEKAAWLSLHKMEKEGTMQSGMEV</sequence>
<evidence type="ECO:0000313" key="2">
    <source>
        <dbReference type="Proteomes" id="UP000054988"/>
    </source>
</evidence>
<comment type="caution">
    <text evidence="1">The sequence shown here is derived from an EMBL/GenBank/DDBJ whole genome shotgun (WGS) entry which is preliminary data.</text>
</comment>
<protein>
    <submittedName>
        <fullName evidence="1">Uncharacterized protein</fullName>
    </submittedName>
</protein>
<proteinExistence type="predicted"/>
<gene>
    <name evidence="1" type="ORF">WG66_8415</name>
</gene>
<evidence type="ECO:0000313" key="1">
    <source>
        <dbReference type="EMBL" id="KTB38979.1"/>
    </source>
</evidence>
<reference evidence="1 2" key="1">
    <citation type="submission" date="2015-12" db="EMBL/GenBank/DDBJ databases">
        <title>Draft genome sequence of Moniliophthora roreri, the causal agent of frosty pod rot of cacao.</title>
        <authorList>
            <person name="Aime M.C."/>
            <person name="Diaz-Valderrama J.R."/>
            <person name="Kijpornyongpan T."/>
            <person name="Phillips-Mora W."/>
        </authorList>
    </citation>
    <scope>NUCLEOTIDE SEQUENCE [LARGE SCALE GENOMIC DNA]</scope>
    <source>
        <strain evidence="1 2">MCA 2952</strain>
    </source>
</reference>